<evidence type="ECO:0000313" key="3">
    <source>
        <dbReference type="EMBL" id="UYF97211.1"/>
    </source>
</evidence>
<evidence type="ECO:0000259" key="2">
    <source>
        <dbReference type="Pfam" id="PF05305"/>
    </source>
</evidence>
<evidence type="ECO:0000256" key="1">
    <source>
        <dbReference type="SAM" id="SignalP"/>
    </source>
</evidence>
<organism evidence="3 4">
    <name type="scientific">Rhodococcus aetherivorans</name>
    <dbReference type="NCBI Taxonomy" id="191292"/>
    <lineage>
        <taxon>Bacteria</taxon>
        <taxon>Bacillati</taxon>
        <taxon>Actinomycetota</taxon>
        <taxon>Actinomycetes</taxon>
        <taxon>Mycobacteriales</taxon>
        <taxon>Nocardiaceae</taxon>
        <taxon>Rhodococcus</taxon>
    </lineage>
</organism>
<name>A0AA46Q033_9NOCA</name>
<dbReference type="Pfam" id="PF05305">
    <property type="entry name" value="DUF732"/>
    <property type="match status" value="1"/>
</dbReference>
<protein>
    <submittedName>
        <fullName evidence="3">DUF732 domain-containing protein</fullName>
    </submittedName>
</protein>
<proteinExistence type="predicted"/>
<feature type="chain" id="PRO_5041445053" evidence="1">
    <location>
        <begin position="27"/>
        <end position="123"/>
    </location>
</feature>
<gene>
    <name evidence="3" type="ORF">OCS65_28530</name>
</gene>
<dbReference type="GeneID" id="83624453"/>
<accession>A0AA46Q033</accession>
<keyword evidence="3" id="KW-0614">Plasmid</keyword>
<dbReference type="InterPro" id="IPR007969">
    <property type="entry name" value="DUF732"/>
</dbReference>
<reference evidence="3" key="1">
    <citation type="submission" date="2022-09" db="EMBL/GenBank/DDBJ databases">
        <title>The genome sequence of Rhodococcus aetherivorans N1.</title>
        <authorList>
            <person name="Jiang W."/>
        </authorList>
    </citation>
    <scope>NUCLEOTIDE SEQUENCE</scope>
    <source>
        <strain evidence="3">N1</strain>
        <plasmid evidence="3">pN1</plasmid>
    </source>
</reference>
<feature type="domain" description="DUF732" evidence="2">
    <location>
        <begin position="39"/>
        <end position="116"/>
    </location>
</feature>
<evidence type="ECO:0000313" key="4">
    <source>
        <dbReference type="Proteomes" id="UP001163947"/>
    </source>
</evidence>
<feature type="signal peptide" evidence="1">
    <location>
        <begin position="1"/>
        <end position="26"/>
    </location>
</feature>
<dbReference type="Proteomes" id="UP001163947">
    <property type="component" value="Plasmid pN1"/>
</dbReference>
<dbReference type="EMBL" id="CP106984">
    <property type="protein sequence ID" value="UYF97211.1"/>
    <property type="molecule type" value="Genomic_DNA"/>
</dbReference>
<sequence>MKICTPTPTRAFVATTALTVVLLAGACGGNNDASSADQDSEFNQRLSAENLDVEVDFARQQAQNTCTDLDESTDDPANVDPFELYNITQRIAVRTDLPEDDAATIAALGIDIYCPEYKASWER</sequence>
<keyword evidence="1" id="KW-0732">Signal</keyword>
<dbReference type="RefSeq" id="WP_263510481.1">
    <property type="nucleotide sequence ID" value="NZ_CP106984.1"/>
</dbReference>
<dbReference type="AlphaFoldDB" id="A0AA46Q033"/>
<dbReference type="PROSITE" id="PS51257">
    <property type="entry name" value="PROKAR_LIPOPROTEIN"/>
    <property type="match status" value="1"/>
</dbReference>
<geneLocation type="plasmid" evidence="3 4">
    <name>pN1</name>
</geneLocation>